<feature type="transmembrane region" description="Helical" evidence="6">
    <location>
        <begin position="263"/>
        <end position="282"/>
    </location>
</feature>
<proteinExistence type="predicted"/>
<dbReference type="OrthoDB" id="6123091at2759"/>
<dbReference type="InterPro" id="IPR006202">
    <property type="entry name" value="Neur_chan_lig-bd"/>
</dbReference>
<name>A0A210PYX0_MIZYE</name>
<keyword evidence="7" id="KW-0732">Signal</keyword>
<feature type="domain" description="Neurotransmitter-gated ion-channel transmembrane" evidence="9">
    <location>
        <begin position="238"/>
        <end position="485"/>
    </location>
</feature>
<gene>
    <name evidence="10" type="ORF">KP79_PYT18597</name>
</gene>
<protein>
    <submittedName>
        <fullName evidence="10">Neuronal acetylcholine receptor subunit alpha-7</fullName>
    </submittedName>
</protein>
<dbReference type="InterPro" id="IPR006029">
    <property type="entry name" value="Neurotrans-gated_channel_TM"/>
</dbReference>
<comment type="subcellular location">
    <subcellularLocation>
        <location evidence="1">Membrane</location>
        <topology evidence="1">Multi-pass membrane protein</topology>
    </subcellularLocation>
</comment>
<comment type="caution">
    <text evidence="10">The sequence shown here is derived from an EMBL/GenBank/DDBJ whole genome shotgun (WGS) entry which is preliminary data.</text>
</comment>
<dbReference type="FunFam" id="2.70.170.10:FF:000028">
    <property type="entry name" value="AcetylCholine Receptor"/>
    <property type="match status" value="1"/>
</dbReference>
<dbReference type="Pfam" id="PF02932">
    <property type="entry name" value="Neur_chan_memb"/>
    <property type="match status" value="1"/>
</dbReference>
<feature type="region of interest" description="Disordered" evidence="5">
    <location>
        <begin position="398"/>
        <end position="431"/>
    </location>
</feature>
<keyword evidence="3 6" id="KW-1133">Transmembrane helix</keyword>
<keyword evidence="2 6" id="KW-0812">Transmembrane</keyword>
<evidence type="ECO:0000313" key="10">
    <source>
        <dbReference type="EMBL" id="OWF41681.1"/>
    </source>
</evidence>
<feature type="transmembrane region" description="Helical" evidence="6">
    <location>
        <begin position="232"/>
        <end position="256"/>
    </location>
</feature>
<dbReference type="GO" id="GO:0005230">
    <property type="term" value="F:extracellular ligand-gated monoatomic ion channel activity"/>
    <property type="evidence" value="ECO:0007669"/>
    <property type="project" value="InterPro"/>
</dbReference>
<feature type="transmembrane region" description="Helical" evidence="6">
    <location>
        <begin position="474"/>
        <end position="495"/>
    </location>
</feature>
<feature type="signal peptide" evidence="7">
    <location>
        <begin position="1"/>
        <end position="20"/>
    </location>
</feature>
<evidence type="ECO:0000256" key="7">
    <source>
        <dbReference type="SAM" id="SignalP"/>
    </source>
</evidence>
<evidence type="ECO:0000256" key="5">
    <source>
        <dbReference type="SAM" id="MobiDB-lite"/>
    </source>
</evidence>
<dbReference type="InterPro" id="IPR038050">
    <property type="entry name" value="Neuro_actylchol_rec"/>
</dbReference>
<dbReference type="Pfam" id="PF02931">
    <property type="entry name" value="Neur_chan_LBD"/>
    <property type="match status" value="1"/>
</dbReference>
<sequence>MARHPFLLSFVVVLCKTASAATYRDLQRLETDLMQNYSKTIRPAYDQNNATVIYIDFSLITIREYEEKTNKFSVIGFFRMRWWDDQLRWDPKQYDGASSILFPQDTVWKPELLMVNPYNTVKPISFDRMNIRAKHDGEMYWDPGDLIYSTCKADITYYPFDQQTCYLLFSPWNYASTEVDIVNDRKDLDITLYSPNGLWNLLSTNTHVERNIPLFYNKTVYNIIITFERRSMFHLFSVIIPINLIGFLCNLVFLLPAESGERVGFSITVLLAMTVFLTIVSDSLPQTSEPDLPIVSYMLFAELVICLLVTISTIVGLRFHHKPPHQDVPVWVQRLTCSKWWYKRQCRNTNNEIKSVRSDTCHSDNLDVVYCGQSSPRSPDLAVVTCKPRGCQGQCRHSDKDSRGQCRHSDKDSRGQCRHSDKDRRGQCRHSDKDRRVRDLLAPQTYTEDGETVSIIDDDKATVTWKDIAVFSDYFFFVIFLLMSVTAIVGTVVNFRNNNTL</sequence>
<dbReference type="PANTHER" id="PTHR18945">
    <property type="entry name" value="NEUROTRANSMITTER GATED ION CHANNEL"/>
    <property type="match status" value="1"/>
</dbReference>
<dbReference type="SUPFAM" id="SSF63712">
    <property type="entry name" value="Nicotinic receptor ligand binding domain-like"/>
    <property type="match status" value="1"/>
</dbReference>
<feature type="transmembrane region" description="Helical" evidence="6">
    <location>
        <begin position="294"/>
        <end position="317"/>
    </location>
</feature>
<keyword evidence="10" id="KW-0675">Receptor</keyword>
<feature type="domain" description="Neurotransmitter-gated ion-channel ligand-binding" evidence="8">
    <location>
        <begin position="27"/>
        <end position="228"/>
    </location>
</feature>
<evidence type="ECO:0000313" key="11">
    <source>
        <dbReference type="Proteomes" id="UP000242188"/>
    </source>
</evidence>
<dbReference type="InterPro" id="IPR006201">
    <property type="entry name" value="Neur_channel"/>
</dbReference>
<dbReference type="InterPro" id="IPR036734">
    <property type="entry name" value="Neur_chan_lig-bd_sf"/>
</dbReference>
<keyword evidence="11" id="KW-1185">Reference proteome</keyword>
<dbReference type="GO" id="GO:0004888">
    <property type="term" value="F:transmembrane signaling receptor activity"/>
    <property type="evidence" value="ECO:0007669"/>
    <property type="project" value="InterPro"/>
</dbReference>
<dbReference type="CDD" id="cd19051">
    <property type="entry name" value="LGIC_TM_cation"/>
    <property type="match status" value="1"/>
</dbReference>
<evidence type="ECO:0000256" key="4">
    <source>
        <dbReference type="ARBA" id="ARBA00023136"/>
    </source>
</evidence>
<dbReference type="AlphaFoldDB" id="A0A210PYX0"/>
<dbReference type="PRINTS" id="PR00252">
    <property type="entry name" value="NRIONCHANNEL"/>
</dbReference>
<dbReference type="EMBL" id="NEDP02005373">
    <property type="protein sequence ID" value="OWF41681.1"/>
    <property type="molecule type" value="Genomic_DNA"/>
</dbReference>
<evidence type="ECO:0000259" key="8">
    <source>
        <dbReference type="Pfam" id="PF02931"/>
    </source>
</evidence>
<dbReference type="Gene3D" id="1.20.58.390">
    <property type="entry name" value="Neurotransmitter-gated ion-channel transmembrane domain"/>
    <property type="match status" value="1"/>
</dbReference>
<organism evidence="10 11">
    <name type="scientific">Mizuhopecten yessoensis</name>
    <name type="common">Japanese scallop</name>
    <name type="synonym">Patinopecten yessoensis</name>
    <dbReference type="NCBI Taxonomy" id="6573"/>
    <lineage>
        <taxon>Eukaryota</taxon>
        <taxon>Metazoa</taxon>
        <taxon>Spiralia</taxon>
        <taxon>Lophotrochozoa</taxon>
        <taxon>Mollusca</taxon>
        <taxon>Bivalvia</taxon>
        <taxon>Autobranchia</taxon>
        <taxon>Pteriomorphia</taxon>
        <taxon>Pectinida</taxon>
        <taxon>Pectinoidea</taxon>
        <taxon>Pectinidae</taxon>
        <taxon>Mizuhopecten</taxon>
    </lineage>
</organism>
<dbReference type="GO" id="GO:0016020">
    <property type="term" value="C:membrane"/>
    <property type="evidence" value="ECO:0007669"/>
    <property type="project" value="UniProtKB-SubCell"/>
</dbReference>
<keyword evidence="4 6" id="KW-0472">Membrane</keyword>
<dbReference type="Gene3D" id="2.70.170.10">
    <property type="entry name" value="Neurotransmitter-gated ion-channel ligand-binding domain"/>
    <property type="match status" value="1"/>
</dbReference>
<dbReference type="STRING" id="6573.A0A210PYX0"/>
<accession>A0A210PYX0</accession>
<evidence type="ECO:0000256" key="2">
    <source>
        <dbReference type="ARBA" id="ARBA00022692"/>
    </source>
</evidence>
<dbReference type="Proteomes" id="UP000242188">
    <property type="component" value="Unassembled WGS sequence"/>
</dbReference>
<evidence type="ECO:0000256" key="3">
    <source>
        <dbReference type="ARBA" id="ARBA00022989"/>
    </source>
</evidence>
<evidence type="ECO:0000259" key="9">
    <source>
        <dbReference type="Pfam" id="PF02932"/>
    </source>
</evidence>
<dbReference type="SUPFAM" id="SSF90112">
    <property type="entry name" value="Neurotransmitter-gated ion-channel transmembrane pore"/>
    <property type="match status" value="1"/>
</dbReference>
<reference evidence="10 11" key="1">
    <citation type="journal article" date="2017" name="Nat. Ecol. Evol.">
        <title>Scallop genome provides insights into evolution of bilaterian karyotype and development.</title>
        <authorList>
            <person name="Wang S."/>
            <person name="Zhang J."/>
            <person name="Jiao W."/>
            <person name="Li J."/>
            <person name="Xun X."/>
            <person name="Sun Y."/>
            <person name="Guo X."/>
            <person name="Huan P."/>
            <person name="Dong B."/>
            <person name="Zhang L."/>
            <person name="Hu X."/>
            <person name="Sun X."/>
            <person name="Wang J."/>
            <person name="Zhao C."/>
            <person name="Wang Y."/>
            <person name="Wang D."/>
            <person name="Huang X."/>
            <person name="Wang R."/>
            <person name="Lv J."/>
            <person name="Li Y."/>
            <person name="Zhang Z."/>
            <person name="Liu B."/>
            <person name="Lu W."/>
            <person name="Hui Y."/>
            <person name="Liang J."/>
            <person name="Zhou Z."/>
            <person name="Hou R."/>
            <person name="Li X."/>
            <person name="Liu Y."/>
            <person name="Li H."/>
            <person name="Ning X."/>
            <person name="Lin Y."/>
            <person name="Zhao L."/>
            <person name="Xing Q."/>
            <person name="Dou J."/>
            <person name="Li Y."/>
            <person name="Mao J."/>
            <person name="Guo H."/>
            <person name="Dou H."/>
            <person name="Li T."/>
            <person name="Mu C."/>
            <person name="Jiang W."/>
            <person name="Fu Q."/>
            <person name="Fu X."/>
            <person name="Miao Y."/>
            <person name="Liu J."/>
            <person name="Yu Q."/>
            <person name="Li R."/>
            <person name="Liao H."/>
            <person name="Li X."/>
            <person name="Kong Y."/>
            <person name="Jiang Z."/>
            <person name="Chourrout D."/>
            <person name="Li R."/>
            <person name="Bao Z."/>
        </authorList>
    </citation>
    <scope>NUCLEOTIDE SEQUENCE [LARGE SCALE GENOMIC DNA]</scope>
    <source>
        <strain evidence="10 11">PY_sf001</strain>
    </source>
</reference>
<dbReference type="InterPro" id="IPR036719">
    <property type="entry name" value="Neuro-gated_channel_TM_sf"/>
</dbReference>
<feature type="chain" id="PRO_5012374488" evidence="7">
    <location>
        <begin position="21"/>
        <end position="501"/>
    </location>
</feature>
<evidence type="ECO:0000256" key="6">
    <source>
        <dbReference type="SAM" id="Phobius"/>
    </source>
</evidence>
<dbReference type="CDD" id="cd18989">
    <property type="entry name" value="LGIC_ECD_cation"/>
    <property type="match status" value="1"/>
</dbReference>
<evidence type="ECO:0000256" key="1">
    <source>
        <dbReference type="ARBA" id="ARBA00004141"/>
    </source>
</evidence>